<sequence length="159" mass="19007">MAMHKLVVDDFYDDSFKLIAVHCRLEDYRLAYLLNKHLDLNLKRQKDDLDFEYFKSSYSIFQWENVSQYVTWHLVTNVCKKEEDSLYSSGTLFENSQRVLKTFNLIPEYKNVDYFIKISNEIDSVNDKLILNKLHQIPQIITSYSIDPVKLKSKDYLIF</sequence>
<reference evidence="1 2" key="1">
    <citation type="submission" date="2021-03" db="EMBL/GenBank/DDBJ databases">
        <title>Winogradskyella sp. nov., isolated from costal sediment.</title>
        <authorList>
            <person name="Gao C."/>
        </authorList>
    </citation>
    <scope>NUCLEOTIDE SEQUENCE [LARGE SCALE GENOMIC DNA]</scope>
    <source>
        <strain evidence="1 2">DF17</strain>
    </source>
</reference>
<proteinExistence type="predicted"/>
<evidence type="ECO:0000313" key="1">
    <source>
        <dbReference type="EMBL" id="MBO3115345.1"/>
    </source>
</evidence>
<dbReference type="EMBL" id="JAGEVF010000001">
    <property type="protein sequence ID" value="MBO3115345.1"/>
    <property type="molecule type" value="Genomic_DNA"/>
</dbReference>
<organism evidence="1 2">
    <name type="scientific">Winogradskyella pelagia</name>
    <dbReference type="NCBI Taxonomy" id="2819984"/>
    <lineage>
        <taxon>Bacteria</taxon>
        <taxon>Pseudomonadati</taxon>
        <taxon>Bacteroidota</taxon>
        <taxon>Flavobacteriia</taxon>
        <taxon>Flavobacteriales</taxon>
        <taxon>Flavobacteriaceae</taxon>
        <taxon>Winogradskyella</taxon>
    </lineage>
</organism>
<comment type="caution">
    <text evidence="1">The sequence shown here is derived from an EMBL/GenBank/DDBJ whole genome shotgun (WGS) entry which is preliminary data.</text>
</comment>
<accession>A0ABS3T0S5</accession>
<gene>
    <name evidence="1" type="ORF">J4050_01220</name>
</gene>
<name>A0ABS3T0S5_9FLAO</name>
<keyword evidence="2" id="KW-1185">Reference proteome</keyword>
<dbReference type="NCBIfam" id="NF033205">
    <property type="entry name" value="IPExxxVDY"/>
    <property type="match status" value="1"/>
</dbReference>
<dbReference type="InterPro" id="IPR047690">
    <property type="entry name" value="IPExxxVDY_fam"/>
</dbReference>
<dbReference type="Proteomes" id="UP000676776">
    <property type="component" value="Unassembled WGS sequence"/>
</dbReference>
<evidence type="ECO:0000313" key="2">
    <source>
        <dbReference type="Proteomes" id="UP000676776"/>
    </source>
</evidence>
<protein>
    <submittedName>
        <fullName evidence="1">IPExxxVDY family protein</fullName>
    </submittedName>
</protein>